<protein>
    <submittedName>
        <fullName evidence="1">Uncharacterized protein</fullName>
    </submittedName>
</protein>
<proteinExistence type="predicted"/>
<accession>A0A2J6PRX6</accession>
<evidence type="ECO:0000313" key="2">
    <source>
        <dbReference type="Proteomes" id="UP000235672"/>
    </source>
</evidence>
<dbReference type="EMBL" id="KZ613503">
    <property type="protein sequence ID" value="PMD16772.1"/>
    <property type="molecule type" value="Genomic_DNA"/>
</dbReference>
<reference evidence="1 2" key="1">
    <citation type="submission" date="2016-05" db="EMBL/GenBank/DDBJ databases">
        <title>A degradative enzymes factory behind the ericoid mycorrhizal symbiosis.</title>
        <authorList>
            <consortium name="DOE Joint Genome Institute"/>
            <person name="Martino E."/>
            <person name="Morin E."/>
            <person name="Grelet G."/>
            <person name="Kuo A."/>
            <person name="Kohler A."/>
            <person name="Daghino S."/>
            <person name="Barry K."/>
            <person name="Choi C."/>
            <person name="Cichocki N."/>
            <person name="Clum A."/>
            <person name="Copeland A."/>
            <person name="Hainaut M."/>
            <person name="Haridas S."/>
            <person name="Labutti K."/>
            <person name="Lindquist E."/>
            <person name="Lipzen A."/>
            <person name="Khouja H.-R."/>
            <person name="Murat C."/>
            <person name="Ohm R."/>
            <person name="Olson A."/>
            <person name="Spatafora J."/>
            <person name="Veneault-Fourrey C."/>
            <person name="Henrissat B."/>
            <person name="Grigoriev I."/>
            <person name="Martin F."/>
            <person name="Perotto S."/>
        </authorList>
    </citation>
    <scope>NUCLEOTIDE SEQUENCE [LARGE SCALE GENOMIC DNA]</scope>
    <source>
        <strain evidence="1 2">UAMH 7357</strain>
    </source>
</reference>
<evidence type="ECO:0000313" key="1">
    <source>
        <dbReference type="EMBL" id="PMD16772.1"/>
    </source>
</evidence>
<gene>
    <name evidence="1" type="ORF">NA56DRAFT_302087</name>
</gene>
<dbReference type="Proteomes" id="UP000235672">
    <property type="component" value="Unassembled WGS sequence"/>
</dbReference>
<keyword evidence="2" id="KW-1185">Reference proteome</keyword>
<sequence length="177" mass="19292">MLPGLMQRHPLCLTSTRGLATHAALGPPVNSIDKPYYLKAPSYSHYRLIPDKSSPSAPADGHITRIADVECLYTSSSLAHQVERSSSVPATPTTSHCRFSAFSDNFVHWHEYPNQNQAVTCPNSLRMPVSWHPATSLDHCSSLSSDEDESCHLGLTSCLPAYSNTPNLHVVPPSLSL</sequence>
<dbReference type="AlphaFoldDB" id="A0A2J6PRX6"/>
<organism evidence="1 2">
    <name type="scientific">Hyaloscypha hepaticicola</name>
    <dbReference type="NCBI Taxonomy" id="2082293"/>
    <lineage>
        <taxon>Eukaryota</taxon>
        <taxon>Fungi</taxon>
        <taxon>Dikarya</taxon>
        <taxon>Ascomycota</taxon>
        <taxon>Pezizomycotina</taxon>
        <taxon>Leotiomycetes</taxon>
        <taxon>Helotiales</taxon>
        <taxon>Hyaloscyphaceae</taxon>
        <taxon>Hyaloscypha</taxon>
    </lineage>
</organism>
<name>A0A2J6PRX6_9HELO</name>